<organism evidence="1 2">
    <name type="scientific">Blattamonas nauphoetae</name>
    <dbReference type="NCBI Taxonomy" id="2049346"/>
    <lineage>
        <taxon>Eukaryota</taxon>
        <taxon>Metamonada</taxon>
        <taxon>Preaxostyla</taxon>
        <taxon>Oxymonadida</taxon>
        <taxon>Blattamonas</taxon>
    </lineage>
</organism>
<evidence type="ECO:0000313" key="1">
    <source>
        <dbReference type="EMBL" id="KAK2953624.1"/>
    </source>
</evidence>
<keyword evidence="2" id="KW-1185">Reference proteome</keyword>
<reference evidence="1 2" key="1">
    <citation type="journal article" date="2022" name="bioRxiv">
        <title>Genomics of Preaxostyla Flagellates Illuminates Evolutionary Transitions and the Path Towards Mitochondrial Loss.</title>
        <authorList>
            <person name="Novak L.V.F."/>
            <person name="Treitli S.C."/>
            <person name="Pyrih J."/>
            <person name="Halakuc P."/>
            <person name="Pipaliya S.V."/>
            <person name="Vacek V."/>
            <person name="Brzon O."/>
            <person name="Soukal P."/>
            <person name="Eme L."/>
            <person name="Dacks J.B."/>
            <person name="Karnkowska A."/>
            <person name="Elias M."/>
            <person name="Hampl V."/>
        </authorList>
    </citation>
    <scope>NUCLEOTIDE SEQUENCE [LARGE SCALE GENOMIC DNA]</scope>
    <source>
        <strain evidence="1">NAU3</strain>
        <tissue evidence="1">Gut</tissue>
    </source>
</reference>
<protein>
    <submittedName>
        <fullName evidence="1">Uncharacterized protein</fullName>
    </submittedName>
</protein>
<gene>
    <name evidence="1" type="ORF">BLNAU_11488</name>
</gene>
<accession>A0ABQ9XQ21</accession>
<proteinExistence type="predicted"/>
<comment type="caution">
    <text evidence="1">The sequence shown here is derived from an EMBL/GenBank/DDBJ whole genome shotgun (WGS) entry which is preliminary data.</text>
</comment>
<dbReference type="Proteomes" id="UP001281761">
    <property type="component" value="Unassembled WGS sequence"/>
</dbReference>
<sequence length="104" mass="12822">MELRSDEIDADFVPELVKWEVRTMVEMENEEYFKRVFMSIGNRTWKWNRDKRERQKRREVRLREEGWDDAFELRVVGIEVDTIQSIHKNAKAFRIEQAFNSDRR</sequence>
<name>A0ABQ9XQ21_9EUKA</name>
<dbReference type="EMBL" id="JARBJD010000089">
    <property type="protein sequence ID" value="KAK2953624.1"/>
    <property type="molecule type" value="Genomic_DNA"/>
</dbReference>
<evidence type="ECO:0000313" key="2">
    <source>
        <dbReference type="Proteomes" id="UP001281761"/>
    </source>
</evidence>